<protein>
    <submittedName>
        <fullName evidence="11">Serine protease</fullName>
    </submittedName>
</protein>
<dbReference type="SMART" id="SM00020">
    <property type="entry name" value="Tryp_SPc"/>
    <property type="match status" value="1"/>
</dbReference>
<dbReference type="InterPro" id="IPR051487">
    <property type="entry name" value="Ser/Thr_Proteases_Immune/Dev"/>
</dbReference>
<keyword evidence="4 9" id="KW-0732">Signal</keyword>
<feature type="signal peptide" evidence="9">
    <location>
        <begin position="1"/>
        <end position="19"/>
    </location>
</feature>
<dbReference type="Pfam" id="PF00089">
    <property type="entry name" value="Trypsin"/>
    <property type="match status" value="2"/>
</dbReference>
<evidence type="ECO:0000259" key="10">
    <source>
        <dbReference type="PROSITE" id="PS50240"/>
    </source>
</evidence>
<dbReference type="InterPro" id="IPR043504">
    <property type="entry name" value="Peptidase_S1_PA_chymotrypsin"/>
</dbReference>
<evidence type="ECO:0000256" key="6">
    <source>
        <dbReference type="ARBA" id="ARBA00023157"/>
    </source>
</evidence>
<keyword evidence="7" id="KW-0325">Glycoprotein</keyword>
<dbReference type="InterPro" id="IPR009003">
    <property type="entry name" value="Peptidase_S1_PA"/>
</dbReference>
<keyword evidence="13" id="KW-1185">Reference proteome</keyword>
<keyword evidence="11" id="KW-0645">Protease</keyword>
<evidence type="ECO:0000256" key="1">
    <source>
        <dbReference type="ARBA" id="ARBA00004613"/>
    </source>
</evidence>
<feature type="chain" id="PRO_5011409273" evidence="9">
    <location>
        <begin position="20"/>
        <end position="564"/>
    </location>
</feature>
<dbReference type="GO" id="GO:0005576">
    <property type="term" value="C:extracellular region"/>
    <property type="evidence" value="ECO:0007669"/>
    <property type="project" value="UniProtKB-SubCell"/>
</dbReference>
<keyword evidence="3" id="KW-0399">Innate immunity</keyword>
<sequence length="564" mass="64861">MRTCGAIFAVFNLLAIGESVWQSCPQETDFQCGRRPVEHPERDNLNYVGPAYPGQWPWYGIVYHRKPNRIVEYACGGTLISERHVLTSTLCVKSENCTLLDSGDVLFRIGTHKLNVVNVGYAQHRQVIKIHQPVEYDVKSENKVVILELRHKVNFNKHVQPACLFFIPGYGLNGSLIVTGWGLPEGNVLENYKVHSGCDHLYFYCENNMGLLNLTGVCDKDRNGVVHDWQHYLYVGVAKYIRAMIDCSHVNSCEDSGLDLTGMIALFKYLPWIANITNLDYLRTVRKGQRYDPTKQYPNLLPRRNCGNVLNGNTETGPNAQLYEYPWMAMLMGRNYRNGSIYHLCTGTLISHRYVLSAAVIGLNSRFLFYSLFVRLGDYDKSQNPDCSGNDKTDCAPPFEDYDVEYTIEHPVFINHDYYASMINDIALVRTKKNVLFRDHIQPICLPVTEDLRQKKFEQYMFTGWNIMNIGKNETNVLQKTKVSLVNITECAERIIIHPKTNFSSMMCSKEKDYNFPGTPLGNIVEYNGNRFVQFALLSIRRTGPFYYIMIPYYMDWIIANMEE</sequence>
<accession>B0XD04</accession>
<dbReference type="PROSITE" id="PS50240">
    <property type="entry name" value="TRYPSIN_DOM"/>
    <property type="match status" value="2"/>
</dbReference>
<reference evidence="12" key="2">
    <citation type="submission" date="2021-02" db="UniProtKB">
        <authorList>
            <consortium name="EnsemblMetazoa"/>
        </authorList>
    </citation>
    <scope>IDENTIFICATION</scope>
    <source>
        <strain evidence="12">JHB</strain>
    </source>
</reference>
<evidence type="ECO:0000256" key="3">
    <source>
        <dbReference type="ARBA" id="ARBA00022588"/>
    </source>
</evidence>
<dbReference type="VEuPathDB" id="VectorBase:CQUJHB000548"/>
<proteinExistence type="inferred from homology"/>
<dbReference type="InterPro" id="IPR001254">
    <property type="entry name" value="Trypsin_dom"/>
</dbReference>
<gene>
    <name evidence="12" type="primary">6051037</name>
    <name evidence="11" type="ORF">CpipJ_CPIJ017318</name>
</gene>
<dbReference type="FunCoup" id="B0XD04">
    <property type="interactions" value="15"/>
</dbReference>
<evidence type="ECO:0000256" key="9">
    <source>
        <dbReference type="SAM" id="SignalP"/>
    </source>
</evidence>
<keyword evidence="11" id="KW-0378">Hydrolase</keyword>
<dbReference type="FunFam" id="2.40.10.10:FF:000028">
    <property type="entry name" value="Serine protease easter"/>
    <property type="match status" value="1"/>
</dbReference>
<dbReference type="EnsemblMetazoa" id="CPIJ017318-RA">
    <property type="protein sequence ID" value="CPIJ017318-PA"/>
    <property type="gene ID" value="CPIJ017318"/>
</dbReference>
<dbReference type="GO" id="GO:0045087">
    <property type="term" value="P:innate immune response"/>
    <property type="evidence" value="ECO:0007669"/>
    <property type="project" value="UniProtKB-KW"/>
</dbReference>
<organism>
    <name type="scientific">Culex quinquefasciatus</name>
    <name type="common">Southern house mosquito</name>
    <name type="synonym">Culex pungens</name>
    <dbReference type="NCBI Taxonomy" id="7176"/>
    <lineage>
        <taxon>Eukaryota</taxon>
        <taxon>Metazoa</taxon>
        <taxon>Ecdysozoa</taxon>
        <taxon>Arthropoda</taxon>
        <taxon>Hexapoda</taxon>
        <taxon>Insecta</taxon>
        <taxon>Pterygota</taxon>
        <taxon>Neoptera</taxon>
        <taxon>Endopterygota</taxon>
        <taxon>Diptera</taxon>
        <taxon>Nematocera</taxon>
        <taxon>Culicoidea</taxon>
        <taxon>Culicidae</taxon>
        <taxon>Culicinae</taxon>
        <taxon>Culicini</taxon>
        <taxon>Culex</taxon>
        <taxon>Culex</taxon>
    </lineage>
</organism>
<keyword evidence="2" id="KW-0964">Secreted</keyword>
<dbReference type="GO" id="GO:0004252">
    <property type="term" value="F:serine-type endopeptidase activity"/>
    <property type="evidence" value="ECO:0007669"/>
    <property type="project" value="InterPro"/>
</dbReference>
<feature type="domain" description="Peptidase S1" evidence="10">
    <location>
        <begin position="309"/>
        <end position="563"/>
    </location>
</feature>
<comment type="similarity">
    <text evidence="8">Belongs to the peptidase S1 family. CLIP subfamily.</text>
</comment>
<dbReference type="SUPFAM" id="SSF50494">
    <property type="entry name" value="Trypsin-like serine proteases"/>
    <property type="match status" value="2"/>
</dbReference>
<dbReference type="EMBL" id="DS232732">
    <property type="protein sequence ID" value="EDS45239.1"/>
    <property type="molecule type" value="Genomic_DNA"/>
</dbReference>
<name>B0XD04_CULQU</name>
<dbReference type="Gene3D" id="2.40.10.10">
    <property type="entry name" value="Trypsin-like serine proteases"/>
    <property type="match status" value="3"/>
</dbReference>
<reference evidence="11" key="1">
    <citation type="submission" date="2007-03" db="EMBL/GenBank/DDBJ databases">
        <title>Annotation of Culex pipiens quinquefasciatus.</title>
        <authorList>
            <consortium name="The Broad Institute Genome Sequencing Platform"/>
            <person name="Atkinson P.W."/>
            <person name="Hemingway J."/>
            <person name="Christensen B.M."/>
            <person name="Higgs S."/>
            <person name="Kodira C."/>
            <person name="Hannick L."/>
            <person name="Megy K."/>
            <person name="O'Leary S."/>
            <person name="Pearson M."/>
            <person name="Haas B.J."/>
            <person name="Mauceli E."/>
            <person name="Wortman J.R."/>
            <person name="Lee N.H."/>
            <person name="Guigo R."/>
            <person name="Stanke M."/>
            <person name="Alvarado L."/>
            <person name="Amedeo P."/>
            <person name="Antoine C.H."/>
            <person name="Arensburger P."/>
            <person name="Bidwell S.L."/>
            <person name="Crawford M."/>
            <person name="Camaro F."/>
            <person name="Devon K."/>
            <person name="Engels R."/>
            <person name="Hammond M."/>
            <person name="Howarth C."/>
            <person name="Koehrsen M."/>
            <person name="Lawson D."/>
            <person name="Montgomery P."/>
            <person name="Nene V."/>
            <person name="Nusbaum C."/>
            <person name="Puiu D."/>
            <person name="Romero-Severson J."/>
            <person name="Severson D.W."/>
            <person name="Shumway M."/>
            <person name="Sisk P."/>
            <person name="Stolte C."/>
            <person name="Zeng Q."/>
            <person name="Eisenstadt E."/>
            <person name="Fraser-Liggett C."/>
            <person name="Strausberg R."/>
            <person name="Galagan J."/>
            <person name="Birren B."/>
            <person name="Collins F.H."/>
        </authorList>
    </citation>
    <scope>NUCLEOTIDE SEQUENCE [LARGE SCALE GENOMIC DNA]</scope>
    <source>
        <strain evidence="11">JHB</strain>
    </source>
</reference>
<evidence type="ECO:0000256" key="2">
    <source>
        <dbReference type="ARBA" id="ARBA00022525"/>
    </source>
</evidence>
<evidence type="ECO:0000256" key="5">
    <source>
        <dbReference type="ARBA" id="ARBA00022859"/>
    </source>
</evidence>
<evidence type="ECO:0000256" key="4">
    <source>
        <dbReference type="ARBA" id="ARBA00022729"/>
    </source>
</evidence>
<dbReference type="GO" id="GO:0006508">
    <property type="term" value="P:proteolysis"/>
    <property type="evidence" value="ECO:0007669"/>
    <property type="project" value="UniProtKB-KW"/>
</dbReference>
<evidence type="ECO:0000256" key="7">
    <source>
        <dbReference type="ARBA" id="ARBA00023180"/>
    </source>
</evidence>
<evidence type="ECO:0000313" key="12">
    <source>
        <dbReference type="EnsemblMetazoa" id="CPIJ017318-PA"/>
    </source>
</evidence>
<dbReference type="AlphaFoldDB" id="B0XD04"/>
<comment type="subcellular location">
    <subcellularLocation>
        <location evidence="1">Secreted</location>
    </subcellularLocation>
</comment>
<dbReference type="Proteomes" id="UP000002320">
    <property type="component" value="Unassembled WGS sequence"/>
</dbReference>
<dbReference type="OrthoDB" id="6380398at2759"/>
<dbReference type="eggNOG" id="KOG3627">
    <property type="taxonomic scope" value="Eukaryota"/>
</dbReference>
<keyword evidence="6" id="KW-1015">Disulfide bond</keyword>
<dbReference type="KEGG" id="cqu:CpipJ_CPIJ017318"/>
<evidence type="ECO:0000256" key="8">
    <source>
        <dbReference type="ARBA" id="ARBA00024195"/>
    </source>
</evidence>
<dbReference type="HOGENOM" id="CLU_004497_6_1_1"/>
<keyword evidence="5" id="KW-0391">Immunity</keyword>
<evidence type="ECO:0000313" key="13">
    <source>
        <dbReference type="Proteomes" id="UP000002320"/>
    </source>
</evidence>
<evidence type="ECO:0000313" key="11">
    <source>
        <dbReference type="EMBL" id="EDS45239.1"/>
    </source>
</evidence>
<dbReference type="VEuPathDB" id="VectorBase:CPIJ017318"/>
<feature type="domain" description="Peptidase S1" evidence="10">
    <location>
        <begin position="47"/>
        <end position="278"/>
    </location>
</feature>
<dbReference type="PANTHER" id="PTHR24256">
    <property type="entry name" value="TRYPTASE-RELATED"/>
    <property type="match status" value="1"/>
</dbReference>
<dbReference type="InParanoid" id="B0XD04"/>